<keyword evidence="4 5" id="KW-0472">Membrane</keyword>
<sequence length="298" mass="34446">MGYGIVVSSLVITGVLTCKEMRTLTSYWFIVSLACCVIEICALWWILYALQLVYAELQPSYNANYIGVYIYGSIWYAYLAHLSCMAVNRFVAVVFPLHFDRLFSRSRTPKIIVCCYVIGFLACIPDLFDCCRALMDKDYYSLYYENVGNWFFYVDVSISMSVTLIMVTCYSCVTYKIWQNVREIVAYNREATTRTFSTRPQQQKQFSKKEYRIFVQFLLISLMCLISTLALYTWDGGTFDAKWFSLTLQTSVFVDITSSQTFCIMFNPTMRRKLIDLFCFKPIQKLIGTTSTSGSGIL</sequence>
<gene>
    <name evidence="7" type="ORF">WR25_15171</name>
</gene>
<evidence type="ECO:0000256" key="3">
    <source>
        <dbReference type="ARBA" id="ARBA00022989"/>
    </source>
</evidence>
<dbReference type="PROSITE" id="PS50262">
    <property type="entry name" value="G_PROTEIN_RECEP_F1_2"/>
    <property type="match status" value="1"/>
</dbReference>
<feature type="transmembrane region" description="Helical" evidence="5">
    <location>
        <begin position="213"/>
        <end position="234"/>
    </location>
</feature>
<feature type="transmembrane region" description="Helical" evidence="5">
    <location>
        <begin position="27"/>
        <end position="54"/>
    </location>
</feature>
<dbReference type="InterPro" id="IPR017452">
    <property type="entry name" value="GPCR_Rhodpsn_7TM"/>
</dbReference>
<keyword evidence="3 5" id="KW-1133">Transmembrane helix</keyword>
<comment type="subcellular location">
    <subcellularLocation>
        <location evidence="1">Membrane</location>
    </subcellularLocation>
</comment>
<keyword evidence="8" id="KW-1185">Reference proteome</keyword>
<feature type="transmembrane region" description="Helical" evidence="5">
    <location>
        <begin position="150"/>
        <end position="173"/>
    </location>
</feature>
<protein>
    <recommendedName>
        <fullName evidence="6">G-protein coupled receptors family 1 profile domain-containing protein</fullName>
    </recommendedName>
</protein>
<comment type="caution">
    <text evidence="7">The sequence shown here is derived from an EMBL/GenBank/DDBJ whole genome shotgun (WGS) entry which is preliminary data.</text>
</comment>
<dbReference type="Proteomes" id="UP000218231">
    <property type="component" value="Unassembled WGS sequence"/>
</dbReference>
<dbReference type="EMBL" id="LIAE01008046">
    <property type="protein sequence ID" value="PAV75675.1"/>
    <property type="molecule type" value="Genomic_DNA"/>
</dbReference>
<feature type="domain" description="G-protein coupled receptors family 1 profile" evidence="6">
    <location>
        <begin position="7"/>
        <end position="232"/>
    </location>
</feature>
<dbReference type="PANTHER" id="PTHR22718">
    <property type="entry name" value="SERPENTINE RECEPTOR, CLASS X"/>
    <property type="match status" value="1"/>
</dbReference>
<dbReference type="PANTHER" id="PTHR22718:SF34">
    <property type="entry name" value="G-PROTEIN COUPLED RECEPTORS FAMILY 1 PROFILE DOMAIN-CONTAINING PROTEIN"/>
    <property type="match status" value="1"/>
</dbReference>
<dbReference type="SUPFAM" id="SSF81321">
    <property type="entry name" value="Family A G protein-coupled receptor-like"/>
    <property type="match status" value="1"/>
</dbReference>
<reference evidence="7 8" key="1">
    <citation type="journal article" date="2017" name="Curr. Biol.">
        <title>Genome architecture and evolution of a unichromosomal asexual nematode.</title>
        <authorList>
            <person name="Fradin H."/>
            <person name="Zegar C."/>
            <person name="Gutwein M."/>
            <person name="Lucas J."/>
            <person name="Kovtun M."/>
            <person name="Corcoran D."/>
            <person name="Baugh L.R."/>
            <person name="Kiontke K."/>
            <person name="Gunsalus K."/>
            <person name="Fitch D.H."/>
            <person name="Piano F."/>
        </authorList>
    </citation>
    <scope>NUCLEOTIDE SEQUENCE [LARGE SCALE GENOMIC DNA]</scope>
    <source>
        <strain evidence="7">PF1309</strain>
    </source>
</reference>
<evidence type="ECO:0000256" key="2">
    <source>
        <dbReference type="ARBA" id="ARBA00022692"/>
    </source>
</evidence>
<evidence type="ECO:0000256" key="5">
    <source>
        <dbReference type="SAM" id="Phobius"/>
    </source>
</evidence>
<feature type="transmembrane region" description="Helical" evidence="5">
    <location>
        <begin position="111"/>
        <end position="135"/>
    </location>
</feature>
<name>A0A2A2KNZ1_9BILA</name>
<evidence type="ECO:0000313" key="8">
    <source>
        <dbReference type="Proteomes" id="UP000218231"/>
    </source>
</evidence>
<evidence type="ECO:0000313" key="7">
    <source>
        <dbReference type="EMBL" id="PAV75675.1"/>
    </source>
</evidence>
<feature type="transmembrane region" description="Helical" evidence="5">
    <location>
        <begin position="246"/>
        <end position="266"/>
    </location>
</feature>
<dbReference type="Gene3D" id="1.20.1070.10">
    <property type="entry name" value="Rhodopsin 7-helix transmembrane proteins"/>
    <property type="match status" value="1"/>
</dbReference>
<keyword evidence="2 5" id="KW-0812">Transmembrane</keyword>
<organism evidence="7 8">
    <name type="scientific">Diploscapter pachys</name>
    <dbReference type="NCBI Taxonomy" id="2018661"/>
    <lineage>
        <taxon>Eukaryota</taxon>
        <taxon>Metazoa</taxon>
        <taxon>Ecdysozoa</taxon>
        <taxon>Nematoda</taxon>
        <taxon>Chromadorea</taxon>
        <taxon>Rhabditida</taxon>
        <taxon>Rhabditina</taxon>
        <taxon>Rhabditomorpha</taxon>
        <taxon>Rhabditoidea</taxon>
        <taxon>Rhabditidae</taxon>
        <taxon>Diploscapter</taxon>
    </lineage>
</organism>
<dbReference type="STRING" id="2018661.A0A2A2KNZ1"/>
<dbReference type="OrthoDB" id="5854687at2759"/>
<evidence type="ECO:0000256" key="4">
    <source>
        <dbReference type="ARBA" id="ARBA00023136"/>
    </source>
</evidence>
<feature type="transmembrane region" description="Helical" evidence="5">
    <location>
        <begin position="74"/>
        <end position="99"/>
    </location>
</feature>
<dbReference type="GO" id="GO:0016020">
    <property type="term" value="C:membrane"/>
    <property type="evidence" value="ECO:0007669"/>
    <property type="project" value="UniProtKB-SubCell"/>
</dbReference>
<evidence type="ECO:0000256" key="1">
    <source>
        <dbReference type="ARBA" id="ARBA00004370"/>
    </source>
</evidence>
<dbReference type="InterPro" id="IPR019430">
    <property type="entry name" value="7TM_GPCR_serpentine_rcpt_Srx"/>
</dbReference>
<evidence type="ECO:0000259" key="6">
    <source>
        <dbReference type="PROSITE" id="PS50262"/>
    </source>
</evidence>
<dbReference type="CDD" id="cd00637">
    <property type="entry name" value="7tm_classA_rhodopsin-like"/>
    <property type="match status" value="1"/>
</dbReference>
<dbReference type="Pfam" id="PF10328">
    <property type="entry name" value="7TM_GPCR_Srx"/>
    <property type="match status" value="1"/>
</dbReference>
<accession>A0A2A2KNZ1</accession>
<dbReference type="AlphaFoldDB" id="A0A2A2KNZ1"/>
<proteinExistence type="predicted"/>